<evidence type="ECO:0000256" key="6">
    <source>
        <dbReference type="ARBA" id="ARBA00022763"/>
    </source>
</evidence>
<keyword evidence="8 12" id="KW-0175">Coiled coil</keyword>
<evidence type="ECO:0000256" key="8">
    <source>
        <dbReference type="ARBA" id="ARBA00023054"/>
    </source>
</evidence>
<feature type="coiled-coil region" evidence="12">
    <location>
        <begin position="302"/>
        <end position="428"/>
    </location>
</feature>
<feature type="domain" description="RecF/RecN/SMC N-terminal" evidence="13">
    <location>
        <begin position="6"/>
        <end position="1017"/>
    </location>
</feature>
<evidence type="ECO:0000256" key="12">
    <source>
        <dbReference type="SAM" id="Coils"/>
    </source>
</evidence>
<dbReference type="PANTHER" id="PTHR19306:SF6">
    <property type="entry name" value="STRUCTURAL MAINTENANCE OF CHROMOSOMES PROTEIN 6"/>
    <property type="match status" value="1"/>
</dbReference>
<evidence type="ECO:0000256" key="4">
    <source>
        <dbReference type="ARBA" id="ARBA00022454"/>
    </source>
</evidence>
<feature type="coiled-coil region" evidence="12">
    <location>
        <begin position="645"/>
        <end position="686"/>
    </location>
</feature>
<dbReference type="InterPro" id="IPR027417">
    <property type="entry name" value="P-loop_NTPase"/>
</dbReference>
<evidence type="ECO:0000256" key="7">
    <source>
        <dbReference type="ARBA" id="ARBA00022840"/>
    </source>
</evidence>
<evidence type="ECO:0000313" key="15">
    <source>
        <dbReference type="Proteomes" id="UP001497457"/>
    </source>
</evidence>
<dbReference type="PANTHER" id="PTHR19306">
    <property type="entry name" value="STRUCTURAL MAINTENANCE OF CHROMOSOMES 5,6 SMC5, SMC6"/>
    <property type="match status" value="1"/>
</dbReference>
<dbReference type="GO" id="GO:0006281">
    <property type="term" value="P:DNA repair"/>
    <property type="evidence" value="ECO:0007669"/>
    <property type="project" value="UniProtKB-KW"/>
</dbReference>
<evidence type="ECO:0000256" key="1">
    <source>
        <dbReference type="ARBA" id="ARBA00004123"/>
    </source>
</evidence>
<evidence type="ECO:0000313" key="14">
    <source>
        <dbReference type="EMBL" id="CAL5080401.1"/>
    </source>
</evidence>
<dbReference type="SUPFAM" id="SSF52540">
    <property type="entry name" value="P-loop containing nucleoside triphosphate hydrolases"/>
    <property type="match status" value="1"/>
</dbReference>
<evidence type="ECO:0000256" key="11">
    <source>
        <dbReference type="ARBA" id="ARBA00023242"/>
    </source>
</evidence>
<evidence type="ECO:0000256" key="9">
    <source>
        <dbReference type="ARBA" id="ARBA00023172"/>
    </source>
</evidence>
<keyword evidence="9" id="KW-0233">DNA recombination</keyword>
<protein>
    <recommendedName>
        <fullName evidence="13">RecF/RecN/SMC N-terminal domain-containing protein</fullName>
    </recommendedName>
</protein>
<sequence>MAAGTIARIRLENFMCHSSLHTDFGEYVNFITGQNGSGKSAILTALCVAFGSRAKNTQRAASLKDFIKTGCSYASIVVDINNRGEDAFKPEVYGNVIILERRINESSSSTVLKDQHGRKVAHRKDDLIEIIEHFNIDVENPCVIMSQDKSREFLHSGNDKDKFKFFFKATLLQQVNDMLGSIRDKLTRADSVVEDLEKSIGPVLKDLDEIQGKIKNMEHIEGIAHKIDDLKKKLAWAWVYDVVKRTEEQANKLEKLKERIPACQERIDLNTVVIEELRKDFIVKKENVRSFLEKTQEVRRMKENLEHDMHEAVKLKMDLEKEHERGIQMLKKMNDRVRQLQAQVHEFELQHMQETQAEVSQIEDKIHELQQEINSAHLCATRLNEEEKKLSEELWSITKSISDIEKEIDEDTRKINNLKSQIKDLQQRQYNKVTAFGGDRVLSLFRSIERHMSRFKCPPVGPIGAHVELSSDYWSVAVDYAFGRLLDAFIVSCHKDSLVLRECAKEANYRNLQIVIYDFAKPLHDIPNHLLPSTPHPTIFSVIRSENPTILNVLVDQGHAERQVLVRDYEMGKSVAFDQRIQNLKEVYTSDGCKMFYRRSVQTILPPNRNRRAGRLCTSLGETITEMKNEATGIEKINSERKDQKGKLVLKRKEIESQLRSLKRKREDEERRLERKKVQLDDMKKFSADNNHDTAVDTSELEAEMMQLKEDIGNKELVLQKKKLKLTEALQEENHKRAFYKDFIESAYAEMGSISDVEHELQLVEEKIHDAQQEKAHYEDVMERKVLAPIKMAETEYTHLQQLHQEYFEKASKICSESEVEALGGVAGSTVEQLSAEINKLTRKLQQESRRYTESIDDLRALHDKKRQKILIKQQMYAGFRDKLNACQKALDLRWRKFQRNAGLLKRQLTWLFNEHLGKKGFSGYINVDYKDQVLSVELTMPQDTSRDTVRDTRGLSGGERSFSTLCFTLALHGMTEAPFRAMDEFDVFMDAVSRRISLDTLKDFAVAQGSQWIFITPHDIRSVDAGLMFQLFQASWFHSCLFHLSMSLLSMVEPSDRIKKQQMAAPRG</sequence>
<organism evidence="14 15">
    <name type="scientific">Urochloa decumbens</name>
    <dbReference type="NCBI Taxonomy" id="240449"/>
    <lineage>
        <taxon>Eukaryota</taxon>
        <taxon>Viridiplantae</taxon>
        <taxon>Streptophyta</taxon>
        <taxon>Embryophyta</taxon>
        <taxon>Tracheophyta</taxon>
        <taxon>Spermatophyta</taxon>
        <taxon>Magnoliopsida</taxon>
        <taxon>Liliopsida</taxon>
        <taxon>Poales</taxon>
        <taxon>Poaceae</taxon>
        <taxon>PACMAD clade</taxon>
        <taxon>Panicoideae</taxon>
        <taxon>Panicodae</taxon>
        <taxon>Paniceae</taxon>
        <taxon>Melinidinae</taxon>
        <taxon>Urochloa</taxon>
    </lineage>
</organism>
<evidence type="ECO:0000259" key="13">
    <source>
        <dbReference type="Pfam" id="PF02463"/>
    </source>
</evidence>
<keyword evidence="5" id="KW-0547">Nucleotide-binding</keyword>
<evidence type="ECO:0000256" key="5">
    <source>
        <dbReference type="ARBA" id="ARBA00022741"/>
    </source>
</evidence>
<dbReference type="Pfam" id="PF02463">
    <property type="entry name" value="SMC_N"/>
    <property type="match status" value="1"/>
</dbReference>
<gene>
    <name evidence="14" type="ORF">URODEC1_LOCUS108097</name>
</gene>
<keyword evidence="10" id="KW-0234">DNA repair</keyword>
<keyword evidence="6" id="KW-0227">DNA damage</keyword>
<evidence type="ECO:0000256" key="2">
    <source>
        <dbReference type="ARBA" id="ARBA00004286"/>
    </source>
</evidence>
<feature type="coiled-coil region" evidence="12">
    <location>
        <begin position="831"/>
        <end position="862"/>
    </location>
</feature>
<keyword evidence="7" id="KW-0067">ATP-binding</keyword>
<reference evidence="14 15" key="2">
    <citation type="submission" date="2024-10" db="EMBL/GenBank/DDBJ databases">
        <authorList>
            <person name="Ryan C."/>
        </authorList>
    </citation>
    <scope>NUCLEOTIDE SEQUENCE [LARGE SCALE GENOMIC DNA]</scope>
</reference>
<dbReference type="Proteomes" id="UP001497457">
    <property type="component" value="Chromosome 7b"/>
</dbReference>
<evidence type="ECO:0000256" key="10">
    <source>
        <dbReference type="ARBA" id="ARBA00023204"/>
    </source>
</evidence>
<comment type="subcellular location">
    <subcellularLocation>
        <location evidence="2">Chromosome</location>
    </subcellularLocation>
    <subcellularLocation>
        <location evidence="1">Nucleus</location>
    </subcellularLocation>
</comment>
<feature type="coiled-coil region" evidence="12">
    <location>
        <begin position="754"/>
        <end position="781"/>
    </location>
</feature>
<dbReference type="GO" id="GO:0005524">
    <property type="term" value="F:ATP binding"/>
    <property type="evidence" value="ECO:0007669"/>
    <property type="project" value="UniProtKB-KW"/>
</dbReference>
<evidence type="ECO:0000256" key="3">
    <source>
        <dbReference type="ARBA" id="ARBA00006793"/>
    </source>
</evidence>
<dbReference type="GO" id="GO:0005694">
    <property type="term" value="C:chromosome"/>
    <property type="evidence" value="ECO:0007669"/>
    <property type="project" value="UniProtKB-SubCell"/>
</dbReference>
<keyword evidence="11" id="KW-0539">Nucleus</keyword>
<dbReference type="EMBL" id="OZ075117">
    <property type="protein sequence ID" value="CAL5080401.1"/>
    <property type="molecule type" value="Genomic_DNA"/>
</dbReference>
<reference evidence="15" key="1">
    <citation type="submission" date="2024-06" db="EMBL/GenBank/DDBJ databases">
        <authorList>
            <person name="Ryan C."/>
        </authorList>
    </citation>
    <scope>NUCLEOTIDE SEQUENCE [LARGE SCALE GENOMIC DNA]</scope>
</reference>
<comment type="similarity">
    <text evidence="3">Belongs to the SMC family. SMC6 subfamily.</text>
</comment>
<dbReference type="Gene3D" id="3.40.50.300">
    <property type="entry name" value="P-loop containing nucleotide triphosphate hydrolases"/>
    <property type="match status" value="2"/>
</dbReference>
<name>A0ABC9FQP3_9POAL</name>
<dbReference type="GO" id="GO:0051276">
    <property type="term" value="P:chromosome organization"/>
    <property type="evidence" value="ECO:0007669"/>
    <property type="project" value="UniProtKB-ARBA"/>
</dbReference>
<dbReference type="InterPro" id="IPR003395">
    <property type="entry name" value="RecF/RecN/SMC_N"/>
</dbReference>
<dbReference type="GO" id="GO:0006310">
    <property type="term" value="P:DNA recombination"/>
    <property type="evidence" value="ECO:0007669"/>
    <property type="project" value="UniProtKB-KW"/>
</dbReference>
<accession>A0ABC9FQP3</accession>
<dbReference type="AlphaFoldDB" id="A0ABC9FQP3"/>
<proteinExistence type="inferred from homology"/>
<dbReference type="GO" id="GO:0005634">
    <property type="term" value="C:nucleus"/>
    <property type="evidence" value="ECO:0007669"/>
    <property type="project" value="UniProtKB-SubCell"/>
</dbReference>
<keyword evidence="4" id="KW-0158">Chromosome</keyword>
<keyword evidence="15" id="KW-1185">Reference proteome</keyword>